<organism evidence="3 4">
    <name type="scientific">Thermococcus argininiproducens</name>
    <dbReference type="NCBI Taxonomy" id="2866384"/>
    <lineage>
        <taxon>Archaea</taxon>
        <taxon>Methanobacteriati</taxon>
        <taxon>Methanobacteriota</taxon>
        <taxon>Thermococci</taxon>
        <taxon>Thermococcales</taxon>
        <taxon>Thermococcaceae</taxon>
        <taxon>Thermococcus</taxon>
    </lineage>
</organism>
<evidence type="ECO:0000313" key="4">
    <source>
        <dbReference type="Proteomes" id="UP001056425"/>
    </source>
</evidence>
<feature type="coiled-coil region" evidence="2">
    <location>
        <begin position="41"/>
        <end position="71"/>
    </location>
</feature>
<dbReference type="InterPro" id="IPR002727">
    <property type="entry name" value="DUF47"/>
</dbReference>
<dbReference type="PANTHER" id="PTHR36536:SF3">
    <property type="entry name" value="UPF0111 PROTEIN HI_1603"/>
    <property type="match status" value="1"/>
</dbReference>
<evidence type="ECO:0000256" key="1">
    <source>
        <dbReference type="ARBA" id="ARBA00008591"/>
    </source>
</evidence>
<keyword evidence="2" id="KW-0175">Coiled coil</keyword>
<dbReference type="RefSeq" id="WP_251948385.1">
    <property type="nucleotide sequence ID" value="NZ_CP080572.1"/>
</dbReference>
<dbReference type="Proteomes" id="UP001056425">
    <property type="component" value="Chromosome"/>
</dbReference>
<accession>A0A9E7M8Q4</accession>
<proteinExistence type="inferred from homology"/>
<reference evidence="3 4" key="1">
    <citation type="submission" date="2021-08" db="EMBL/GenBank/DDBJ databases">
        <title>Thermococcus onnuriiensis IOH2.</title>
        <authorList>
            <person name="Park Y.-J."/>
        </authorList>
    </citation>
    <scope>NUCLEOTIDE SEQUENCE [LARGE SCALE GENOMIC DNA]</scope>
    <source>
        <strain evidence="3 4">IOH2</strain>
    </source>
</reference>
<sequence>MPIFGGKENNVFKTIDEHLKAVELTIEKLRILMETYLAGDLEKAETLMKEVEDQERVADELRRKIEVMLYQGAFLPVNRGDYARLSELIDSVADAAESAAHALILAKPKTPVDLKEEILEFVNTSLETYKLFEQSVKMLNTNVDGAIEYAKKTELAEEDADRIEYELVRKVFESEKITTFAKLVWNQVLTKIGDIADRAEDASDQVLLIALKRRG</sequence>
<evidence type="ECO:0000256" key="2">
    <source>
        <dbReference type="SAM" id="Coils"/>
    </source>
</evidence>
<comment type="similarity">
    <text evidence="1">Belongs to the UPF0111 family.</text>
</comment>
<dbReference type="PANTHER" id="PTHR36536">
    <property type="entry name" value="UPF0111 PROTEIN HI_1603"/>
    <property type="match status" value="1"/>
</dbReference>
<keyword evidence="4" id="KW-1185">Reference proteome</keyword>
<protein>
    <submittedName>
        <fullName evidence="3">TIGR00153 family protein</fullName>
    </submittedName>
</protein>
<evidence type="ECO:0000313" key="3">
    <source>
        <dbReference type="EMBL" id="USG99491.1"/>
    </source>
</evidence>
<dbReference type="NCBIfam" id="TIGR00153">
    <property type="entry name" value="TIGR00153 family protein"/>
    <property type="match status" value="1"/>
</dbReference>
<gene>
    <name evidence="3" type="ORF">K1720_08210</name>
</gene>
<dbReference type="Pfam" id="PF01865">
    <property type="entry name" value="PhoU_div"/>
    <property type="match status" value="1"/>
</dbReference>
<dbReference type="EMBL" id="CP080572">
    <property type="protein sequence ID" value="USG99491.1"/>
    <property type="molecule type" value="Genomic_DNA"/>
</dbReference>
<dbReference type="InterPro" id="IPR018445">
    <property type="entry name" value="Put_Phosphate_transp_reg"/>
</dbReference>
<dbReference type="KEGG" id="thei:K1720_08210"/>
<dbReference type="InterPro" id="IPR038078">
    <property type="entry name" value="PhoU-like_sf"/>
</dbReference>
<dbReference type="SUPFAM" id="SSF109755">
    <property type="entry name" value="PhoU-like"/>
    <property type="match status" value="1"/>
</dbReference>
<dbReference type="Gene3D" id="1.20.58.220">
    <property type="entry name" value="Phosphate transport system protein phou homolog 2, domain 2"/>
    <property type="match status" value="1"/>
</dbReference>
<dbReference type="AlphaFoldDB" id="A0A9E7M8Q4"/>
<name>A0A9E7M8Q4_9EURY</name>
<dbReference type="GeneID" id="72778324"/>